<reference evidence="1 2" key="1">
    <citation type="journal article" date="2021" name="Commun. Biol.">
        <title>The genome of Shorea leprosula (Dipterocarpaceae) highlights the ecological relevance of drought in aseasonal tropical rainforests.</title>
        <authorList>
            <person name="Ng K.K.S."/>
            <person name="Kobayashi M.J."/>
            <person name="Fawcett J.A."/>
            <person name="Hatakeyama M."/>
            <person name="Paape T."/>
            <person name="Ng C.H."/>
            <person name="Ang C.C."/>
            <person name="Tnah L.H."/>
            <person name="Lee C.T."/>
            <person name="Nishiyama T."/>
            <person name="Sese J."/>
            <person name="O'Brien M.J."/>
            <person name="Copetti D."/>
            <person name="Mohd Noor M.I."/>
            <person name="Ong R.C."/>
            <person name="Putra M."/>
            <person name="Sireger I.Z."/>
            <person name="Indrioko S."/>
            <person name="Kosugi Y."/>
            <person name="Izuno A."/>
            <person name="Isagi Y."/>
            <person name="Lee S.L."/>
            <person name="Shimizu K.K."/>
        </authorList>
    </citation>
    <scope>NUCLEOTIDE SEQUENCE [LARGE SCALE GENOMIC DNA]</scope>
    <source>
        <strain evidence="1">214</strain>
    </source>
</reference>
<dbReference type="AlphaFoldDB" id="A0AAV5M3M5"/>
<gene>
    <name evidence="1" type="ORF">SLEP1_g51558</name>
</gene>
<proteinExistence type="predicted"/>
<evidence type="ECO:0000313" key="1">
    <source>
        <dbReference type="EMBL" id="GKV44365.1"/>
    </source>
</evidence>
<protein>
    <submittedName>
        <fullName evidence="1">Uncharacterized protein</fullName>
    </submittedName>
</protein>
<keyword evidence="2" id="KW-1185">Reference proteome</keyword>
<dbReference type="EMBL" id="BPVZ01000180">
    <property type="protein sequence ID" value="GKV44365.1"/>
    <property type="molecule type" value="Genomic_DNA"/>
</dbReference>
<comment type="caution">
    <text evidence="1">The sequence shown here is derived from an EMBL/GenBank/DDBJ whole genome shotgun (WGS) entry which is preliminary data.</text>
</comment>
<evidence type="ECO:0000313" key="2">
    <source>
        <dbReference type="Proteomes" id="UP001054252"/>
    </source>
</evidence>
<dbReference type="Proteomes" id="UP001054252">
    <property type="component" value="Unassembled WGS sequence"/>
</dbReference>
<name>A0AAV5M3M5_9ROSI</name>
<sequence length="154" mass="16899">MVSQLSRSSKMVLCLLSRLGPNSESWGFLDRGFLSNVGRFSSIACTPYVVLEWPGDVTPSVLKSSTGAKGSLSKIKHGVQASKQDLVSPVMGFDCLEIGLELHTGVFNAEKQKKIAECIMIYRESVGKDSLEHSNHQGKEHAILVNLMFREMAL</sequence>
<accession>A0AAV5M3M5</accession>
<organism evidence="1 2">
    <name type="scientific">Rubroshorea leprosula</name>
    <dbReference type="NCBI Taxonomy" id="152421"/>
    <lineage>
        <taxon>Eukaryota</taxon>
        <taxon>Viridiplantae</taxon>
        <taxon>Streptophyta</taxon>
        <taxon>Embryophyta</taxon>
        <taxon>Tracheophyta</taxon>
        <taxon>Spermatophyta</taxon>
        <taxon>Magnoliopsida</taxon>
        <taxon>eudicotyledons</taxon>
        <taxon>Gunneridae</taxon>
        <taxon>Pentapetalae</taxon>
        <taxon>rosids</taxon>
        <taxon>malvids</taxon>
        <taxon>Malvales</taxon>
        <taxon>Dipterocarpaceae</taxon>
        <taxon>Rubroshorea</taxon>
    </lineage>
</organism>